<dbReference type="Proteomes" id="UP000576082">
    <property type="component" value="Unassembled WGS sequence"/>
</dbReference>
<feature type="binding site" evidence="10">
    <location>
        <begin position="16"/>
        <end position="23"/>
    </location>
    <ligand>
        <name>ATP</name>
        <dbReference type="ChEBI" id="CHEBI:30616"/>
    </ligand>
</feature>
<comment type="catalytic activity">
    <reaction evidence="9 10 11">
        <text>adenosine(37) in tRNA + dimethylallyl diphosphate = N(6)-dimethylallyladenosine(37) in tRNA + diphosphate</text>
        <dbReference type="Rhea" id="RHEA:26482"/>
        <dbReference type="Rhea" id="RHEA-COMP:10162"/>
        <dbReference type="Rhea" id="RHEA-COMP:10375"/>
        <dbReference type="ChEBI" id="CHEBI:33019"/>
        <dbReference type="ChEBI" id="CHEBI:57623"/>
        <dbReference type="ChEBI" id="CHEBI:74411"/>
        <dbReference type="ChEBI" id="CHEBI:74415"/>
        <dbReference type="EC" id="2.5.1.75"/>
    </reaction>
</comment>
<keyword evidence="6 10" id="KW-0547">Nucleotide-binding</keyword>
<feature type="region of interest" description="Interaction with substrate tRNA" evidence="10">
    <location>
        <begin position="41"/>
        <end position="44"/>
    </location>
</feature>
<evidence type="ECO:0000256" key="13">
    <source>
        <dbReference type="RuleBase" id="RU003785"/>
    </source>
</evidence>
<dbReference type="InterPro" id="IPR027417">
    <property type="entry name" value="P-loop_NTPase"/>
</dbReference>
<feature type="binding site" evidence="10">
    <location>
        <begin position="18"/>
        <end position="23"/>
    </location>
    <ligand>
        <name>substrate</name>
    </ligand>
</feature>
<keyword evidence="4 10" id="KW-0808">Transferase</keyword>
<keyword evidence="15" id="KW-1185">Reference proteome</keyword>
<comment type="similarity">
    <text evidence="3 10 13">Belongs to the IPP transferase family.</text>
</comment>
<name>A0A7X9RWE7_9BACT</name>
<evidence type="ECO:0000256" key="4">
    <source>
        <dbReference type="ARBA" id="ARBA00022679"/>
    </source>
</evidence>
<evidence type="ECO:0000256" key="10">
    <source>
        <dbReference type="HAMAP-Rule" id="MF_00185"/>
    </source>
</evidence>
<dbReference type="SUPFAM" id="SSF52540">
    <property type="entry name" value="P-loop containing nucleoside triphosphate hydrolases"/>
    <property type="match status" value="2"/>
</dbReference>
<comment type="caution">
    <text evidence="10">Lacks conserved residue(s) required for the propagation of feature annotation.</text>
</comment>
<evidence type="ECO:0000256" key="12">
    <source>
        <dbReference type="RuleBase" id="RU003784"/>
    </source>
</evidence>
<dbReference type="InterPro" id="IPR018022">
    <property type="entry name" value="IPT"/>
</dbReference>
<evidence type="ECO:0000256" key="2">
    <source>
        <dbReference type="ARBA" id="ARBA00003213"/>
    </source>
</evidence>
<dbReference type="PANTHER" id="PTHR11088">
    <property type="entry name" value="TRNA DIMETHYLALLYLTRANSFERASE"/>
    <property type="match status" value="1"/>
</dbReference>
<dbReference type="HAMAP" id="MF_00185">
    <property type="entry name" value="IPP_trans"/>
    <property type="match status" value="1"/>
</dbReference>
<evidence type="ECO:0000256" key="9">
    <source>
        <dbReference type="ARBA" id="ARBA00049563"/>
    </source>
</evidence>
<dbReference type="GO" id="GO:0006400">
    <property type="term" value="P:tRNA modification"/>
    <property type="evidence" value="ECO:0007669"/>
    <property type="project" value="TreeGrafter"/>
</dbReference>
<dbReference type="GO" id="GO:0052381">
    <property type="term" value="F:tRNA dimethylallyltransferase activity"/>
    <property type="evidence" value="ECO:0007669"/>
    <property type="project" value="UniProtKB-UniRule"/>
</dbReference>
<protein>
    <recommendedName>
        <fullName evidence="10">tRNA dimethylallyltransferase</fullName>
        <ecNumber evidence="10">2.5.1.75</ecNumber>
    </recommendedName>
    <alternativeName>
        <fullName evidence="10">Dimethylallyl diphosphate:tRNA dimethylallyltransferase</fullName>
        <shortName evidence="10">DMAPP:tRNA dimethylallyltransferase</shortName>
        <shortName evidence="10">DMATase</shortName>
    </alternativeName>
    <alternativeName>
        <fullName evidence="10">Isopentenyl-diphosphate:tRNA isopentenyltransferase</fullName>
        <shortName evidence="10">IPP transferase</shortName>
        <shortName evidence="10">IPPT</shortName>
        <shortName evidence="10">IPTase</shortName>
    </alternativeName>
</protein>
<evidence type="ECO:0000256" key="11">
    <source>
        <dbReference type="RuleBase" id="RU003783"/>
    </source>
</evidence>
<dbReference type="Gene3D" id="1.10.287.890">
    <property type="entry name" value="Crystal structure of tRNA isopentenylpyrophosphate transferase (bh2366) domain"/>
    <property type="match status" value="1"/>
</dbReference>
<comment type="function">
    <text evidence="2 10 12">Catalyzes the transfer of a dimethylallyl group onto the adenine at position 37 in tRNAs that read codons beginning with uridine, leading to the formation of N6-(dimethylallyl)adenosine (i(6)A).</text>
</comment>
<dbReference type="EC" id="2.5.1.75" evidence="10"/>
<reference evidence="14 15" key="1">
    <citation type="submission" date="2020-04" db="EMBL/GenBank/DDBJ databases">
        <title>Flammeovirga sp. SR4, a novel species isolated from seawater.</title>
        <authorList>
            <person name="Wang X."/>
        </authorList>
    </citation>
    <scope>NUCLEOTIDE SEQUENCE [LARGE SCALE GENOMIC DNA]</scope>
    <source>
        <strain evidence="14 15">ATCC 23126</strain>
    </source>
</reference>
<evidence type="ECO:0000256" key="5">
    <source>
        <dbReference type="ARBA" id="ARBA00022694"/>
    </source>
</evidence>
<evidence type="ECO:0000313" key="14">
    <source>
        <dbReference type="EMBL" id="NME69960.1"/>
    </source>
</evidence>
<dbReference type="EMBL" id="JABANE010000052">
    <property type="protein sequence ID" value="NME69960.1"/>
    <property type="molecule type" value="Genomic_DNA"/>
</dbReference>
<evidence type="ECO:0000313" key="15">
    <source>
        <dbReference type="Proteomes" id="UP000576082"/>
    </source>
</evidence>
<dbReference type="AlphaFoldDB" id="A0A7X9RWE7"/>
<dbReference type="NCBIfam" id="TIGR00174">
    <property type="entry name" value="miaA"/>
    <property type="match status" value="1"/>
</dbReference>
<evidence type="ECO:0000256" key="3">
    <source>
        <dbReference type="ARBA" id="ARBA00005842"/>
    </source>
</evidence>
<sequence>MSQEKSLNSPLVVITGPTASGKTALATHLSATINGEVISADSRQVYRRMDIGTGKDLSEYTVNGVDVPYHLIDICEPGETFNVYQFQKYYAKAISDIKAHNAVPVLSGGTGLYIEAVTLDGYEHIWIPRNEELRASLDGKSVEVLSKIYADIKTGQNDHQSIEHRERSLIRAIEIETFLKSDQISEDRPVDIPKLPTYNFAMLIDKETRWKKIEKRLDERFEEGMIEEVQLLMKEVGPEKLKSFGLEYRHITEYLLDEITFEEMREILMVSIRKFSKRQMTWFRRMEKKTKIHWIPVEWEMEQKIDFVRKEIKL</sequence>
<dbReference type="Pfam" id="PF01715">
    <property type="entry name" value="IPPT"/>
    <property type="match status" value="1"/>
</dbReference>
<feature type="site" description="Interaction with substrate tRNA" evidence="10">
    <location>
        <position position="134"/>
    </location>
</feature>
<accession>A0A7X9RWE7</accession>
<comment type="cofactor">
    <cofactor evidence="1 10">
        <name>Mg(2+)</name>
        <dbReference type="ChEBI" id="CHEBI:18420"/>
    </cofactor>
</comment>
<dbReference type="PANTHER" id="PTHR11088:SF60">
    <property type="entry name" value="TRNA DIMETHYLALLYLTRANSFERASE"/>
    <property type="match status" value="1"/>
</dbReference>
<dbReference type="Gene3D" id="3.40.50.300">
    <property type="entry name" value="P-loop containing nucleotide triphosphate hydrolases"/>
    <property type="match status" value="1"/>
</dbReference>
<evidence type="ECO:0000256" key="8">
    <source>
        <dbReference type="ARBA" id="ARBA00022842"/>
    </source>
</evidence>
<comment type="caution">
    <text evidence="14">The sequence shown here is derived from an EMBL/GenBank/DDBJ whole genome shotgun (WGS) entry which is preliminary data.</text>
</comment>
<keyword evidence="8 10" id="KW-0460">Magnesium</keyword>
<keyword evidence="7 10" id="KW-0067">ATP-binding</keyword>
<organism evidence="14 15">
    <name type="scientific">Flammeovirga aprica JL-4</name>
    <dbReference type="NCBI Taxonomy" id="694437"/>
    <lineage>
        <taxon>Bacteria</taxon>
        <taxon>Pseudomonadati</taxon>
        <taxon>Bacteroidota</taxon>
        <taxon>Cytophagia</taxon>
        <taxon>Cytophagales</taxon>
        <taxon>Flammeovirgaceae</taxon>
        <taxon>Flammeovirga</taxon>
    </lineage>
</organism>
<proteinExistence type="inferred from homology"/>
<comment type="subunit">
    <text evidence="10">Monomer.</text>
</comment>
<evidence type="ECO:0000256" key="1">
    <source>
        <dbReference type="ARBA" id="ARBA00001946"/>
    </source>
</evidence>
<feature type="site" description="Interaction with substrate tRNA" evidence="10">
    <location>
        <position position="110"/>
    </location>
</feature>
<dbReference type="RefSeq" id="WP_169658210.1">
    <property type="nucleotide sequence ID" value="NZ_JABANE010000052.1"/>
</dbReference>
<evidence type="ECO:0000256" key="6">
    <source>
        <dbReference type="ARBA" id="ARBA00022741"/>
    </source>
</evidence>
<keyword evidence="5 10" id="KW-0819">tRNA processing</keyword>
<evidence type="ECO:0000256" key="7">
    <source>
        <dbReference type="ARBA" id="ARBA00022840"/>
    </source>
</evidence>
<gene>
    <name evidence="10 14" type="primary">miaA</name>
    <name evidence="14" type="ORF">HHU12_18450</name>
</gene>
<dbReference type="GO" id="GO:0005524">
    <property type="term" value="F:ATP binding"/>
    <property type="evidence" value="ECO:0007669"/>
    <property type="project" value="UniProtKB-UniRule"/>
</dbReference>
<dbReference type="InterPro" id="IPR039657">
    <property type="entry name" value="Dimethylallyltransferase"/>
</dbReference>